<comment type="function">
    <text evidence="2">Catalyzes the dismutation of two molecules of 6,7-dimethyl-8-ribityllumazine, resulting in the formation of riboflavin and 5-amino-6-(D-ribitylamino)uracil.</text>
</comment>
<evidence type="ECO:0000256" key="5">
    <source>
        <dbReference type="ARBA" id="ARBA00013950"/>
    </source>
</evidence>
<accession>A0ABQ4KIA3</accession>
<dbReference type="InterPro" id="IPR023366">
    <property type="entry name" value="ATP_synth_asu-like_sf"/>
</dbReference>
<feature type="domain" description="Lumazine-binding" evidence="11">
    <location>
        <begin position="1"/>
        <end position="92"/>
    </location>
</feature>
<dbReference type="PIRSF" id="PIRSF000498">
    <property type="entry name" value="Riboflavin_syn_A"/>
    <property type="match status" value="1"/>
</dbReference>
<gene>
    <name evidence="12" type="primary">ribE</name>
    <name evidence="12" type="ORF">J8TS2_20120</name>
</gene>
<evidence type="ECO:0000313" key="13">
    <source>
        <dbReference type="Proteomes" id="UP000679950"/>
    </source>
</evidence>
<dbReference type="SUPFAM" id="SSF63380">
    <property type="entry name" value="Riboflavin synthase domain-like"/>
    <property type="match status" value="2"/>
</dbReference>
<sequence>MFTGIIEEIGTIAQVQSRPQSLKLEITAHTILQDIELGHSIAVNGVCLTVTHFSSTHFTVETFHTTSLQKLKTGSEVNLERALSLQDRLGGHFVTGHVDGIAIVHSQYEVENALYMTLRIPDEWKKYLLPKGAIALDGTSLTIFKVEDNQVTISLIPHTQEKTVLANKEMGDVVNLECDVLGKYVEQMVFQSKVKQQSLTKDFLQRNGFF</sequence>
<name>A0ABQ4KIA3_9BACI</name>
<dbReference type="InterPro" id="IPR026017">
    <property type="entry name" value="Lumazine-bd_dom"/>
</dbReference>
<dbReference type="NCBIfam" id="TIGR00187">
    <property type="entry name" value="ribE"/>
    <property type="match status" value="1"/>
</dbReference>
<comment type="caution">
    <text evidence="12">The sequence shown here is derived from an EMBL/GenBank/DDBJ whole genome shotgun (WGS) entry which is preliminary data.</text>
</comment>
<evidence type="ECO:0000256" key="3">
    <source>
        <dbReference type="ARBA" id="ARBA00004887"/>
    </source>
</evidence>
<dbReference type="PANTHER" id="PTHR21098">
    <property type="entry name" value="RIBOFLAVIN SYNTHASE ALPHA CHAIN"/>
    <property type="match status" value="1"/>
</dbReference>
<evidence type="ECO:0000256" key="9">
    <source>
        <dbReference type="NCBIfam" id="TIGR00187"/>
    </source>
</evidence>
<dbReference type="PROSITE" id="PS51177">
    <property type="entry name" value="LUMAZINE_BIND"/>
    <property type="match status" value="2"/>
</dbReference>
<evidence type="ECO:0000259" key="11">
    <source>
        <dbReference type="PROSITE" id="PS51177"/>
    </source>
</evidence>
<dbReference type="Proteomes" id="UP000679950">
    <property type="component" value="Unassembled WGS sequence"/>
</dbReference>
<keyword evidence="6" id="KW-0686">Riboflavin biosynthesis</keyword>
<dbReference type="Gene3D" id="2.40.30.20">
    <property type="match status" value="2"/>
</dbReference>
<keyword evidence="8" id="KW-0677">Repeat</keyword>
<evidence type="ECO:0000256" key="1">
    <source>
        <dbReference type="ARBA" id="ARBA00000968"/>
    </source>
</evidence>
<evidence type="ECO:0000256" key="4">
    <source>
        <dbReference type="ARBA" id="ARBA00012827"/>
    </source>
</evidence>
<organism evidence="12 13">
    <name type="scientific">Lederbergia ruris</name>
    <dbReference type="NCBI Taxonomy" id="217495"/>
    <lineage>
        <taxon>Bacteria</taxon>
        <taxon>Bacillati</taxon>
        <taxon>Bacillota</taxon>
        <taxon>Bacilli</taxon>
        <taxon>Bacillales</taxon>
        <taxon>Bacillaceae</taxon>
        <taxon>Lederbergia</taxon>
    </lineage>
</organism>
<evidence type="ECO:0000256" key="2">
    <source>
        <dbReference type="ARBA" id="ARBA00002803"/>
    </source>
</evidence>
<dbReference type="EC" id="2.5.1.9" evidence="4 9"/>
<reference evidence="12 13" key="1">
    <citation type="submission" date="2021-03" db="EMBL/GenBank/DDBJ databases">
        <title>Antimicrobial resistance genes in bacteria isolated from Japanese honey, and their potential for conferring macrolide and lincosamide resistance in the American foulbrood pathogen Paenibacillus larvae.</title>
        <authorList>
            <person name="Okamoto M."/>
            <person name="Kumagai M."/>
            <person name="Kanamori H."/>
            <person name="Takamatsu D."/>
        </authorList>
    </citation>
    <scope>NUCLEOTIDE SEQUENCE [LARGE SCALE GENOMIC DNA]</scope>
    <source>
        <strain evidence="12 13">J8TS2</strain>
    </source>
</reference>
<evidence type="ECO:0000256" key="6">
    <source>
        <dbReference type="ARBA" id="ARBA00022619"/>
    </source>
</evidence>
<comment type="catalytic activity">
    <reaction evidence="1">
        <text>2 6,7-dimethyl-8-(1-D-ribityl)lumazine + H(+) = 5-amino-6-(D-ribitylamino)uracil + riboflavin</text>
        <dbReference type="Rhea" id="RHEA:20772"/>
        <dbReference type="ChEBI" id="CHEBI:15378"/>
        <dbReference type="ChEBI" id="CHEBI:15934"/>
        <dbReference type="ChEBI" id="CHEBI:57986"/>
        <dbReference type="ChEBI" id="CHEBI:58201"/>
        <dbReference type="EC" id="2.5.1.9"/>
    </reaction>
</comment>
<evidence type="ECO:0000256" key="7">
    <source>
        <dbReference type="ARBA" id="ARBA00022679"/>
    </source>
</evidence>
<dbReference type="InterPro" id="IPR001783">
    <property type="entry name" value="Lumazine-bd"/>
</dbReference>
<dbReference type="NCBIfam" id="NF009566">
    <property type="entry name" value="PRK13020.1"/>
    <property type="match status" value="1"/>
</dbReference>
<evidence type="ECO:0000256" key="10">
    <source>
        <dbReference type="PROSITE-ProRule" id="PRU00524"/>
    </source>
</evidence>
<keyword evidence="7" id="KW-0808">Transferase</keyword>
<evidence type="ECO:0000313" key="12">
    <source>
        <dbReference type="EMBL" id="GIN57693.1"/>
    </source>
</evidence>
<dbReference type="NCBIfam" id="NF006767">
    <property type="entry name" value="PRK09289.1"/>
    <property type="match status" value="1"/>
</dbReference>
<feature type="repeat" description="Lumazine-binding" evidence="10">
    <location>
        <begin position="1"/>
        <end position="92"/>
    </location>
</feature>
<dbReference type="CDD" id="cd00402">
    <property type="entry name" value="Riboflavin_synthase_like"/>
    <property type="match status" value="1"/>
</dbReference>
<proteinExistence type="predicted"/>
<protein>
    <recommendedName>
        <fullName evidence="5 9">Riboflavin synthase</fullName>
        <ecNumber evidence="4 9">2.5.1.9</ecNumber>
    </recommendedName>
</protein>
<dbReference type="Pfam" id="PF00677">
    <property type="entry name" value="Lum_binding"/>
    <property type="match status" value="2"/>
</dbReference>
<dbReference type="RefSeq" id="WP_212966240.1">
    <property type="nucleotide sequence ID" value="NZ_BORB01000014.1"/>
</dbReference>
<dbReference type="EMBL" id="BORB01000014">
    <property type="protein sequence ID" value="GIN57693.1"/>
    <property type="molecule type" value="Genomic_DNA"/>
</dbReference>
<evidence type="ECO:0000256" key="8">
    <source>
        <dbReference type="ARBA" id="ARBA00022737"/>
    </source>
</evidence>
<keyword evidence="13" id="KW-1185">Reference proteome</keyword>
<comment type="pathway">
    <text evidence="3">Cofactor biosynthesis; riboflavin biosynthesis; riboflavin from 2-hydroxy-3-oxobutyl phosphate and 5-amino-6-(D-ribitylamino)uracil: step 2/2.</text>
</comment>
<feature type="domain" description="Lumazine-binding" evidence="11">
    <location>
        <begin position="93"/>
        <end position="189"/>
    </location>
</feature>
<feature type="repeat" description="Lumazine-binding" evidence="10">
    <location>
        <begin position="93"/>
        <end position="189"/>
    </location>
</feature>
<dbReference type="InterPro" id="IPR017938">
    <property type="entry name" value="Riboflavin_synthase-like_b-brl"/>
</dbReference>
<dbReference type="PANTHER" id="PTHR21098:SF12">
    <property type="entry name" value="RIBOFLAVIN SYNTHASE"/>
    <property type="match status" value="1"/>
</dbReference>